<sequence length="257" mass="28295">MIKTAYVSDVGRVRSVNEDSSWVAGLEQGYTLAIVADGMGGHRAGDTASRLTVETIVQDLRSLPAGLSPQEFGDELQRAILHANEIVFREAKEHVEYYNMGTTVVAVLLQERIGVIGHIGDSRVYQFRKSDIAQITEDHSLVNELLKSNQISEQEANVHPHRNIVTRALGTDEQVAADMYPVTLDEGDILLLCSDGLSNYVTPEQMIHTLEASELPLDHRANQLLQFALDAGGDDNITVALLEYHDESESSAKGWNL</sequence>
<dbReference type="Gene3D" id="3.60.40.10">
    <property type="entry name" value="PPM-type phosphatase domain"/>
    <property type="match status" value="1"/>
</dbReference>
<accession>A0ABQ1VPX4</accession>
<comment type="caution">
    <text evidence="2">The sequence shown here is derived from an EMBL/GenBank/DDBJ whole genome shotgun (WGS) entry which is preliminary data.</text>
</comment>
<organism evidence="2 3">
    <name type="scientific">Paenibacillus aceti</name>
    <dbReference type="NCBI Taxonomy" id="1820010"/>
    <lineage>
        <taxon>Bacteria</taxon>
        <taxon>Bacillati</taxon>
        <taxon>Bacillota</taxon>
        <taxon>Bacilli</taxon>
        <taxon>Bacillales</taxon>
        <taxon>Paenibacillaceae</taxon>
        <taxon>Paenibacillus</taxon>
    </lineage>
</organism>
<dbReference type="NCBIfam" id="NF033484">
    <property type="entry name" value="Stp1_PP2C_phos"/>
    <property type="match status" value="1"/>
</dbReference>
<evidence type="ECO:0000313" key="2">
    <source>
        <dbReference type="EMBL" id="GGF87766.1"/>
    </source>
</evidence>
<proteinExistence type="predicted"/>
<dbReference type="InterPro" id="IPR015655">
    <property type="entry name" value="PP2C"/>
</dbReference>
<name>A0ABQ1VPX4_9BACL</name>
<dbReference type="SMART" id="SM00332">
    <property type="entry name" value="PP2Cc"/>
    <property type="match status" value="1"/>
</dbReference>
<protein>
    <submittedName>
        <fullName evidence="2">Protein phosphatase</fullName>
    </submittedName>
</protein>
<dbReference type="PROSITE" id="PS51746">
    <property type="entry name" value="PPM_2"/>
    <property type="match status" value="1"/>
</dbReference>
<gene>
    <name evidence="2" type="ORF">GCM10010913_06520</name>
</gene>
<dbReference type="Proteomes" id="UP000608420">
    <property type="component" value="Unassembled WGS sequence"/>
</dbReference>
<dbReference type="PANTHER" id="PTHR47992">
    <property type="entry name" value="PROTEIN PHOSPHATASE"/>
    <property type="match status" value="1"/>
</dbReference>
<evidence type="ECO:0000259" key="1">
    <source>
        <dbReference type="PROSITE" id="PS51746"/>
    </source>
</evidence>
<evidence type="ECO:0000313" key="3">
    <source>
        <dbReference type="Proteomes" id="UP000608420"/>
    </source>
</evidence>
<dbReference type="SMART" id="SM00331">
    <property type="entry name" value="PP2C_SIG"/>
    <property type="match status" value="1"/>
</dbReference>
<dbReference type="RefSeq" id="WP_120462433.1">
    <property type="nucleotide sequence ID" value="NZ_BMIW01000003.1"/>
</dbReference>
<dbReference type="EMBL" id="BMIW01000003">
    <property type="protein sequence ID" value="GGF87766.1"/>
    <property type="molecule type" value="Genomic_DNA"/>
</dbReference>
<dbReference type="CDD" id="cd00143">
    <property type="entry name" value="PP2Cc"/>
    <property type="match status" value="1"/>
</dbReference>
<dbReference type="InterPro" id="IPR036457">
    <property type="entry name" value="PPM-type-like_dom_sf"/>
</dbReference>
<dbReference type="SUPFAM" id="SSF81606">
    <property type="entry name" value="PP2C-like"/>
    <property type="match status" value="1"/>
</dbReference>
<keyword evidence="3" id="KW-1185">Reference proteome</keyword>
<reference evidence="3" key="1">
    <citation type="journal article" date="2019" name="Int. J. Syst. Evol. Microbiol.">
        <title>The Global Catalogue of Microorganisms (GCM) 10K type strain sequencing project: providing services to taxonomists for standard genome sequencing and annotation.</title>
        <authorList>
            <consortium name="The Broad Institute Genomics Platform"/>
            <consortium name="The Broad Institute Genome Sequencing Center for Infectious Disease"/>
            <person name="Wu L."/>
            <person name="Ma J."/>
        </authorList>
    </citation>
    <scope>NUCLEOTIDE SEQUENCE [LARGE SCALE GENOMIC DNA]</scope>
    <source>
        <strain evidence="3">CGMCC 1.15420</strain>
    </source>
</reference>
<dbReference type="InterPro" id="IPR001932">
    <property type="entry name" value="PPM-type_phosphatase-like_dom"/>
</dbReference>
<feature type="domain" description="PPM-type phosphatase" evidence="1">
    <location>
        <begin position="3"/>
        <end position="244"/>
    </location>
</feature>
<dbReference type="Pfam" id="PF13672">
    <property type="entry name" value="PP2C_2"/>
    <property type="match status" value="1"/>
</dbReference>